<protein>
    <submittedName>
        <fullName evidence="1">Uncharacterized protein</fullName>
    </submittedName>
</protein>
<organism evidence="1">
    <name type="scientific">Rhizophora mucronata</name>
    <name type="common">Asiatic mangrove</name>
    <dbReference type="NCBI Taxonomy" id="61149"/>
    <lineage>
        <taxon>Eukaryota</taxon>
        <taxon>Viridiplantae</taxon>
        <taxon>Streptophyta</taxon>
        <taxon>Embryophyta</taxon>
        <taxon>Tracheophyta</taxon>
        <taxon>Spermatophyta</taxon>
        <taxon>Magnoliopsida</taxon>
        <taxon>eudicotyledons</taxon>
        <taxon>Gunneridae</taxon>
        <taxon>Pentapetalae</taxon>
        <taxon>rosids</taxon>
        <taxon>fabids</taxon>
        <taxon>Malpighiales</taxon>
        <taxon>Rhizophoraceae</taxon>
        <taxon>Rhizophora</taxon>
    </lineage>
</organism>
<sequence length="27" mass="3140">MWPTHLNQPSLILPSIFSMSQTSYTMK</sequence>
<proteinExistence type="predicted"/>
<accession>A0A2P2N1S7</accession>
<evidence type="ECO:0000313" key="1">
    <source>
        <dbReference type="EMBL" id="MBX36442.1"/>
    </source>
</evidence>
<dbReference type="EMBL" id="GGEC01055958">
    <property type="protein sequence ID" value="MBX36442.1"/>
    <property type="molecule type" value="Transcribed_RNA"/>
</dbReference>
<reference evidence="1" key="1">
    <citation type="submission" date="2018-02" db="EMBL/GenBank/DDBJ databases">
        <title>Rhizophora mucronata_Transcriptome.</title>
        <authorList>
            <person name="Meera S.P."/>
            <person name="Sreeshan A."/>
            <person name="Augustine A."/>
        </authorList>
    </citation>
    <scope>NUCLEOTIDE SEQUENCE</scope>
    <source>
        <tissue evidence="1">Leaf</tissue>
    </source>
</reference>
<dbReference type="AlphaFoldDB" id="A0A2P2N1S7"/>
<name>A0A2P2N1S7_RHIMU</name>